<keyword evidence="6 7" id="KW-0472">Membrane</keyword>
<protein>
    <recommendedName>
        <fullName evidence="8">Glycosyltransferase 2-like domain-containing protein</fullName>
    </recommendedName>
</protein>
<reference evidence="9 10" key="1">
    <citation type="journal article" date="2016" name="Nat. Commun.">
        <title>Thousands of microbial genomes shed light on interconnected biogeochemical processes in an aquifer system.</title>
        <authorList>
            <person name="Anantharaman K."/>
            <person name="Brown C.T."/>
            <person name="Hug L.A."/>
            <person name="Sharon I."/>
            <person name="Castelle C.J."/>
            <person name="Probst A.J."/>
            <person name="Thomas B.C."/>
            <person name="Singh A."/>
            <person name="Wilkins M.J."/>
            <person name="Karaoz U."/>
            <person name="Brodie E.L."/>
            <person name="Williams K.H."/>
            <person name="Hubbard S.S."/>
            <person name="Banfield J.F."/>
        </authorList>
    </citation>
    <scope>NUCLEOTIDE SEQUENCE [LARGE SCALE GENOMIC DNA]</scope>
</reference>
<dbReference type="InterPro" id="IPR001173">
    <property type="entry name" value="Glyco_trans_2-like"/>
</dbReference>
<dbReference type="GO" id="GO:0016757">
    <property type="term" value="F:glycosyltransferase activity"/>
    <property type="evidence" value="ECO:0007669"/>
    <property type="project" value="UniProtKB-KW"/>
</dbReference>
<dbReference type="PANTHER" id="PTHR48090">
    <property type="entry name" value="UNDECAPRENYL-PHOSPHATE 4-DEOXY-4-FORMAMIDO-L-ARABINOSE TRANSFERASE-RELATED"/>
    <property type="match status" value="1"/>
</dbReference>
<feature type="transmembrane region" description="Helical" evidence="7">
    <location>
        <begin position="267"/>
        <end position="292"/>
    </location>
</feature>
<evidence type="ECO:0000313" key="9">
    <source>
        <dbReference type="EMBL" id="OGC39445.1"/>
    </source>
</evidence>
<keyword evidence="3" id="KW-0808">Transferase</keyword>
<gene>
    <name evidence="9" type="ORF">A2438_07770</name>
</gene>
<dbReference type="SUPFAM" id="SSF53448">
    <property type="entry name" value="Nucleotide-diphospho-sugar transferases"/>
    <property type="match status" value="1"/>
</dbReference>
<comment type="caution">
    <text evidence="9">The sequence shown here is derived from an EMBL/GenBank/DDBJ whole genome shotgun (WGS) entry which is preliminary data.</text>
</comment>
<dbReference type="GO" id="GO:0005886">
    <property type="term" value="C:plasma membrane"/>
    <property type="evidence" value="ECO:0007669"/>
    <property type="project" value="TreeGrafter"/>
</dbReference>
<feature type="domain" description="Glycosyltransferase 2-like" evidence="8">
    <location>
        <begin position="10"/>
        <end position="131"/>
    </location>
</feature>
<evidence type="ECO:0000256" key="5">
    <source>
        <dbReference type="ARBA" id="ARBA00022989"/>
    </source>
</evidence>
<keyword evidence="4 7" id="KW-0812">Transmembrane</keyword>
<dbReference type="InterPro" id="IPR050256">
    <property type="entry name" value="Glycosyltransferase_2"/>
</dbReference>
<evidence type="ECO:0000256" key="2">
    <source>
        <dbReference type="ARBA" id="ARBA00022676"/>
    </source>
</evidence>
<dbReference type="EMBL" id="MEUJ01000008">
    <property type="protein sequence ID" value="OGC39445.1"/>
    <property type="molecule type" value="Genomic_DNA"/>
</dbReference>
<dbReference type="Proteomes" id="UP000179242">
    <property type="component" value="Unassembled WGS sequence"/>
</dbReference>
<dbReference type="CDD" id="cd04187">
    <property type="entry name" value="DPM1_like_bac"/>
    <property type="match status" value="1"/>
</dbReference>
<evidence type="ECO:0000256" key="3">
    <source>
        <dbReference type="ARBA" id="ARBA00022679"/>
    </source>
</evidence>
<evidence type="ECO:0000256" key="4">
    <source>
        <dbReference type="ARBA" id="ARBA00022692"/>
    </source>
</evidence>
<dbReference type="Pfam" id="PF00535">
    <property type="entry name" value="Glycos_transf_2"/>
    <property type="match status" value="1"/>
</dbReference>
<comment type="subcellular location">
    <subcellularLocation>
        <location evidence="1">Membrane</location>
        <topology evidence="1">Multi-pass membrane protein</topology>
    </subcellularLocation>
</comment>
<name>A0A1F4U388_UNCSA</name>
<proteinExistence type="predicted"/>
<evidence type="ECO:0000256" key="1">
    <source>
        <dbReference type="ARBA" id="ARBA00004141"/>
    </source>
</evidence>
<evidence type="ECO:0000259" key="8">
    <source>
        <dbReference type="Pfam" id="PF00535"/>
    </source>
</evidence>
<dbReference type="AlphaFoldDB" id="A0A1F4U388"/>
<keyword evidence="5 7" id="KW-1133">Transmembrane helix</keyword>
<dbReference type="InterPro" id="IPR029044">
    <property type="entry name" value="Nucleotide-diphossugar_trans"/>
</dbReference>
<keyword evidence="2" id="KW-0328">Glycosyltransferase</keyword>
<evidence type="ECO:0000256" key="7">
    <source>
        <dbReference type="SAM" id="Phobius"/>
    </source>
</evidence>
<dbReference type="PANTHER" id="PTHR48090:SF1">
    <property type="entry name" value="PROPHAGE BACTOPRENOL GLUCOSYL TRANSFERASE HOMOLOG"/>
    <property type="match status" value="1"/>
</dbReference>
<organism evidence="9 10">
    <name type="scientific">candidate division WOR-1 bacterium RIFOXYC2_FULL_46_14</name>
    <dbReference type="NCBI Taxonomy" id="1802587"/>
    <lineage>
        <taxon>Bacteria</taxon>
        <taxon>Bacillati</taxon>
        <taxon>Saganbacteria</taxon>
    </lineage>
</organism>
<evidence type="ECO:0000313" key="10">
    <source>
        <dbReference type="Proteomes" id="UP000179242"/>
    </source>
</evidence>
<evidence type="ECO:0000256" key="6">
    <source>
        <dbReference type="ARBA" id="ARBA00023136"/>
    </source>
</evidence>
<feature type="transmembrane region" description="Helical" evidence="7">
    <location>
        <begin position="233"/>
        <end position="261"/>
    </location>
</feature>
<accession>A0A1F4U388</accession>
<sequence>MSERQKIKASVIMPMLNEEDNIIPAYERIRDLMDKLGYSWELICIDDGSMDSTYEKTKNIANSDQRVRVIRMSRNFGPHACLTSGLKVSQGNFAFAVGADLQEPIDQLPEFIKKWGEGYELIWGVRSSRKDPLLTSIFAGIFHKLFDWIGSLDALPKQVAFAFMDRKVINAILKLPERNRMVWGMLAWLGFRQTQIPCSFGLRERGKSRWTLAKRIQLAIDTFTSFSFMPIRIVSAMGILISFLSFLYGLFIIVGVALGWIQVQGWATLMITILFLSGLQLVVTGMIGEYTWRALDEARGRPLYVVSETFGFSNEYNK</sequence>
<dbReference type="Gene3D" id="3.90.550.10">
    <property type="entry name" value="Spore Coat Polysaccharide Biosynthesis Protein SpsA, Chain A"/>
    <property type="match status" value="1"/>
</dbReference>